<sequence length="375" mass="41210">MKQRHPVIGKGITNINLKLPVAQPNTESNKTHPHINNSTLSSLLPSPSPTSKREDSTLGSFHNILIPHLSHLSLRMKPKCLSITFLCISLILLPTLILSQSCQRTCGNQHLKYPFGSGPGCGDPRFQPYVTCSQEKLTFITHTGYYTITNIDYNSQVLCITDPSMSTCSCAQPSKGFGLDWNAPFSFHDGNVFALLDCSITSSPIYKPDGLYGGGNSTLVPLCDSEGAPICSLLYSCRPIIVLNIPISTCCVYTPVDLGPSFEMDLQKLKCTSYSGFYSYNGQDSNPQSWKYGVALKYKFSINNDYPGACADCEKSNGVCGYTGDYNSFICNCPGGVNTTGNCFFSAYWNNGLRPLPWQTGIWLIYYLALMVWIS</sequence>
<evidence type="ECO:0000256" key="6">
    <source>
        <dbReference type="ARBA" id="ARBA00048679"/>
    </source>
</evidence>
<feature type="domain" description="Wall-associated receptor kinase C-terminal" evidence="9">
    <location>
        <begin position="282"/>
        <end position="335"/>
    </location>
</feature>
<dbReference type="EC" id="2.7.11.1" evidence="2"/>
<evidence type="ECO:0000256" key="5">
    <source>
        <dbReference type="ARBA" id="ARBA00047899"/>
    </source>
</evidence>
<feature type="domain" description="Wall-associated receptor kinase galacturonan-binding" evidence="8">
    <location>
        <begin position="102"/>
        <end position="161"/>
    </location>
</feature>
<evidence type="ECO:0000259" key="9">
    <source>
        <dbReference type="Pfam" id="PF14380"/>
    </source>
</evidence>
<comment type="catalytic activity">
    <reaction evidence="5">
        <text>L-threonyl-[protein] + ATP = O-phospho-L-threonyl-[protein] + ADP + H(+)</text>
        <dbReference type="Rhea" id="RHEA:46608"/>
        <dbReference type="Rhea" id="RHEA-COMP:11060"/>
        <dbReference type="Rhea" id="RHEA-COMP:11605"/>
        <dbReference type="ChEBI" id="CHEBI:15378"/>
        <dbReference type="ChEBI" id="CHEBI:30013"/>
        <dbReference type="ChEBI" id="CHEBI:30616"/>
        <dbReference type="ChEBI" id="CHEBI:61977"/>
        <dbReference type="ChEBI" id="CHEBI:456216"/>
        <dbReference type="EC" id="2.7.11.1"/>
    </reaction>
</comment>
<keyword evidence="4" id="KW-0325">Glycoprotein</keyword>
<dbReference type="InterPro" id="IPR025287">
    <property type="entry name" value="WAK_GUB"/>
</dbReference>
<reference evidence="10 11" key="1">
    <citation type="journal article" date="2023" name="Hortic Res">
        <title>The complete reference genome for grapevine (Vitis vinifera L.) genetics and breeding.</title>
        <authorList>
            <person name="Shi X."/>
            <person name="Cao S."/>
            <person name="Wang X."/>
            <person name="Huang S."/>
            <person name="Wang Y."/>
            <person name="Liu Z."/>
            <person name="Liu W."/>
            <person name="Leng X."/>
            <person name="Peng Y."/>
            <person name="Wang N."/>
            <person name="Wang Y."/>
            <person name="Ma Z."/>
            <person name="Xu X."/>
            <person name="Zhang F."/>
            <person name="Xue H."/>
            <person name="Zhong H."/>
            <person name="Wang Y."/>
            <person name="Zhang K."/>
            <person name="Velt A."/>
            <person name="Avia K."/>
            <person name="Holtgrawe D."/>
            <person name="Grimplet J."/>
            <person name="Matus J.T."/>
            <person name="Ware D."/>
            <person name="Wu X."/>
            <person name="Wang H."/>
            <person name="Liu C."/>
            <person name="Fang Y."/>
            <person name="Rustenholz C."/>
            <person name="Cheng Z."/>
            <person name="Xiao H."/>
            <person name="Zhou Y."/>
        </authorList>
    </citation>
    <scope>NUCLEOTIDE SEQUENCE [LARGE SCALE GENOMIC DNA]</scope>
    <source>
        <strain evidence="11">cv. Pinot noir / PN40024</strain>
        <tissue evidence="10">Leaf</tissue>
    </source>
</reference>
<dbReference type="EMBL" id="CP126648">
    <property type="protein sequence ID" value="WJZ80984.1"/>
    <property type="molecule type" value="Genomic_DNA"/>
</dbReference>
<gene>
    <name evidence="10" type="ORF">VitviT2T_000848</name>
</gene>
<dbReference type="Proteomes" id="UP001227230">
    <property type="component" value="Chromosome 1"/>
</dbReference>
<proteinExistence type="predicted"/>
<organism evidence="10 11">
    <name type="scientific">Vitis vinifera</name>
    <name type="common">Grape</name>
    <dbReference type="NCBI Taxonomy" id="29760"/>
    <lineage>
        <taxon>Eukaryota</taxon>
        <taxon>Viridiplantae</taxon>
        <taxon>Streptophyta</taxon>
        <taxon>Embryophyta</taxon>
        <taxon>Tracheophyta</taxon>
        <taxon>Spermatophyta</taxon>
        <taxon>Magnoliopsida</taxon>
        <taxon>eudicotyledons</taxon>
        <taxon>Gunneridae</taxon>
        <taxon>Pentapetalae</taxon>
        <taxon>rosids</taxon>
        <taxon>Vitales</taxon>
        <taxon>Vitaceae</taxon>
        <taxon>Viteae</taxon>
        <taxon>Vitis</taxon>
    </lineage>
</organism>
<dbReference type="InterPro" id="IPR032872">
    <property type="entry name" value="WAK_assoc_C"/>
</dbReference>
<name>A0ABY9BDR4_VITVI</name>
<evidence type="ECO:0000256" key="3">
    <source>
        <dbReference type="ARBA" id="ARBA00022729"/>
    </source>
</evidence>
<evidence type="ECO:0000259" key="8">
    <source>
        <dbReference type="Pfam" id="PF13947"/>
    </source>
</evidence>
<evidence type="ECO:0000313" key="11">
    <source>
        <dbReference type="Proteomes" id="UP001227230"/>
    </source>
</evidence>
<dbReference type="PANTHER" id="PTHR33355:SF10">
    <property type="entry name" value="EGF-LIKE DOMAIN-CONTAINING PROTEIN"/>
    <property type="match status" value="1"/>
</dbReference>
<evidence type="ECO:0000256" key="7">
    <source>
        <dbReference type="SAM" id="MobiDB-lite"/>
    </source>
</evidence>
<dbReference type="PANTHER" id="PTHR33355">
    <property type="entry name" value="WALL-ASSOCIATED RECEPTOR KINASE CARBOXY-TERMINAL PROTEIN-RELATED"/>
    <property type="match status" value="1"/>
</dbReference>
<evidence type="ECO:0000256" key="2">
    <source>
        <dbReference type="ARBA" id="ARBA00012513"/>
    </source>
</evidence>
<keyword evidence="3" id="KW-0732">Signal</keyword>
<evidence type="ECO:0000256" key="1">
    <source>
        <dbReference type="ARBA" id="ARBA00004167"/>
    </source>
</evidence>
<comment type="subcellular location">
    <subcellularLocation>
        <location evidence="1">Membrane</location>
        <topology evidence="1">Single-pass membrane protein</topology>
    </subcellularLocation>
</comment>
<protein>
    <recommendedName>
        <fullName evidence="2">non-specific serine/threonine protein kinase</fullName>
        <ecNumber evidence="2">2.7.11.1</ecNumber>
    </recommendedName>
</protein>
<accession>A0ABY9BDR4</accession>
<comment type="catalytic activity">
    <reaction evidence="6">
        <text>L-seryl-[protein] + ATP = O-phospho-L-seryl-[protein] + ADP + H(+)</text>
        <dbReference type="Rhea" id="RHEA:17989"/>
        <dbReference type="Rhea" id="RHEA-COMP:9863"/>
        <dbReference type="Rhea" id="RHEA-COMP:11604"/>
        <dbReference type="ChEBI" id="CHEBI:15378"/>
        <dbReference type="ChEBI" id="CHEBI:29999"/>
        <dbReference type="ChEBI" id="CHEBI:30616"/>
        <dbReference type="ChEBI" id="CHEBI:83421"/>
        <dbReference type="ChEBI" id="CHEBI:456216"/>
        <dbReference type="EC" id="2.7.11.1"/>
    </reaction>
</comment>
<evidence type="ECO:0000256" key="4">
    <source>
        <dbReference type="ARBA" id="ARBA00023180"/>
    </source>
</evidence>
<feature type="region of interest" description="Disordered" evidence="7">
    <location>
        <begin position="23"/>
        <end position="55"/>
    </location>
</feature>
<dbReference type="Pfam" id="PF13947">
    <property type="entry name" value="GUB_WAK_bind"/>
    <property type="match status" value="1"/>
</dbReference>
<keyword evidence="11" id="KW-1185">Reference proteome</keyword>
<evidence type="ECO:0000313" key="10">
    <source>
        <dbReference type="EMBL" id="WJZ80984.1"/>
    </source>
</evidence>
<dbReference type="Pfam" id="PF14380">
    <property type="entry name" value="WAK_assoc"/>
    <property type="match status" value="1"/>
</dbReference>